<accession>A0A067T2U0</accession>
<proteinExistence type="predicted"/>
<keyword evidence="1" id="KW-0472">Membrane</keyword>
<feature type="transmembrane region" description="Helical" evidence="1">
    <location>
        <begin position="406"/>
        <end position="439"/>
    </location>
</feature>
<reference evidence="3" key="1">
    <citation type="journal article" date="2014" name="Proc. Natl. Acad. Sci. U.S.A.">
        <title>Extensive sampling of basidiomycete genomes demonstrates inadequacy of the white-rot/brown-rot paradigm for wood decay fungi.</title>
        <authorList>
            <person name="Riley R."/>
            <person name="Salamov A.A."/>
            <person name="Brown D.W."/>
            <person name="Nagy L.G."/>
            <person name="Floudas D."/>
            <person name="Held B.W."/>
            <person name="Levasseur A."/>
            <person name="Lombard V."/>
            <person name="Morin E."/>
            <person name="Otillar R."/>
            <person name="Lindquist E.A."/>
            <person name="Sun H."/>
            <person name="LaButti K.M."/>
            <person name="Schmutz J."/>
            <person name="Jabbour D."/>
            <person name="Luo H."/>
            <person name="Baker S.E."/>
            <person name="Pisabarro A.G."/>
            <person name="Walton J.D."/>
            <person name="Blanchette R.A."/>
            <person name="Henrissat B."/>
            <person name="Martin F."/>
            <person name="Cullen D."/>
            <person name="Hibbett D.S."/>
            <person name="Grigoriev I.V."/>
        </authorList>
    </citation>
    <scope>NUCLEOTIDE SEQUENCE [LARGE SCALE GENOMIC DNA]</scope>
    <source>
        <strain evidence="3">CBS 339.88</strain>
    </source>
</reference>
<feature type="transmembrane region" description="Helical" evidence="1">
    <location>
        <begin position="173"/>
        <end position="192"/>
    </location>
</feature>
<dbReference type="Proteomes" id="UP000027222">
    <property type="component" value="Unassembled WGS sequence"/>
</dbReference>
<protein>
    <submittedName>
        <fullName evidence="2">Uncharacterized protein</fullName>
    </submittedName>
</protein>
<feature type="transmembrane region" description="Helical" evidence="1">
    <location>
        <begin position="146"/>
        <end position="167"/>
    </location>
</feature>
<dbReference type="EMBL" id="KL142376">
    <property type="protein sequence ID" value="KDR77465.1"/>
    <property type="molecule type" value="Genomic_DNA"/>
</dbReference>
<gene>
    <name evidence="2" type="ORF">GALMADRAFT_155389</name>
</gene>
<sequence length="467" mass="52601">MVHPAFVLRGLDDPPEQVPFHLRYWGPRTLSWHPKVTRYRLFVLATTIVLGTTKAVLTLRGSSVAPVTIEWVTGTLIFLLLFSVSAYDSQPDAPRSISWLFEPDCMDLVWKLLALFSTSRPRYISEERKTITAMNPEYPLITPYRILVCSAVTSFGVSKAVLGYYGLSTAMTWTDWALAVPVTTILYVLGLYEYNSFNLWRSFFVVDQSPSLYTVCVGLLCTLGAFLSTKWVLAFGHALWYILYDPSWRASQRPRGDKPTFRMRIEDGAIFPGLLFFQTCLAMAILGGIANLFLVLRLSFNALRQRRGPPGRFLYNACHPVVRVAVRIVPWVLGKCLKLRNYLSDNKEPGLANNPPHLVFRVLLYFGLHLLIMSGSLALAMSASALTFGTSVMLQETADSFLRTWLALLSIILAVATIGLLYIVFTVTCSLVSPILYLYSESRSSRDYHGVGIKVLERWFDNNLGIF</sequence>
<evidence type="ECO:0000256" key="1">
    <source>
        <dbReference type="SAM" id="Phobius"/>
    </source>
</evidence>
<dbReference type="AlphaFoldDB" id="A0A067T2U0"/>
<evidence type="ECO:0000313" key="3">
    <source>
        <dbReference type="Proteomes" id="UP000027222"/>
    </source>
</evidence>
<keyword evidence="1" id="KW-1133">Transmembrane helix</keyword>
<evidence type="ECO:0000313" key="2">
    <source>
        <dbReference type="EMBL" id="KDR77465.1"/>
    </source>
</evidence>
<keyword evidence="3" id="KW-1185">Reference proteome</keyword>
<organism evidence="2 3">
    <name type="scientific">Galerina marginata (strain CBS 339.88)</name>
    <dbReference type="NCBI Taxonomy" id="685588"/>
    <lineage>
        <taxon>Eukaryota</taxon>
        <taxon>Fungi</taxon>
        <taxon>Dikarya</taxon>
        <taxon>Basidiomycota</taxon>
        <taxon>Agaricomycotina</taxon>
        <taxon>Agaricomycetes</taxon>
        <taxon>Agaricomycetidae</taxon>
        <taxon>Agaricales</taxon>
        <taxon>Agaricineae</taxon>
        <taxon>Strophariaceae</taxon>
        <taxon>Galerina</taxon>
    </lineage>
</organism>
<keyword evidence="1" id="KW-0812">Transmembrane</keyword>
<feature type="transmembrane region" description="Helical" evidence="1">
    <location>
        <begin position="362"/>
        <end position="386"/>
    </location>
</feature>
<feature type="transmembrane region" description="Helical" evidence="1">
    <location>
        <begin position="269"/>
        <end position="296"/>
    </location>
</feature>
<dbReference type="OrthoDB" id="3268450at2759"/>
<feature type="transmembrane region" description="Helical" evidence="1">
    <location>
        <begin position="39"/>
        <end position="57"/>
    </location>
</feature>
<feature type="transmembrane region" description="Helical" evidence="1">
    <location>
        <begin position="212"/>
        <end position="243"/>
    </location>
</feature>
<feature type="transmembrane region" description="Helical" evidence="1">
    <location>
        <begin position="69"/>
        <end position="88"/>
    </location>
</feature>
<dbReference type="HOGENOM" id="CLU_047589_0_0_1"/>
<name>A0A067T2U0_GALM3</name>